<keyword evidence="2" id="KW-1185">Reference proteome</keyword>
<protein>
    <recommendedName>
        <fullName evidence="3">Transposase Tc1-like domain-containing protein</fullName>
    </recommendedName>
</protein>
<accession>A0AAW1KPN3</accession>
<organism evidence="1 2">
    <name type="scientific">Popillia japonica</name>
    <name type="common">Japanese beetle</name>
    <dbReference type="NCBI Taxonomy" id="7064"/>
    <lineage>
        <taxon>Eukaryota</taxon>
        <taxon>Metazoa</taxon>
        <taxon>Ecdysozoa</taxon>
        <taxon>Arthropoda</taxon>
        <taxon>Hexapoda</taxon>
        <taxon>Insecta</taxon>
        <taxon>Pterygota</taxon>
        <taxon>Neoptera</taxon>
        <taxon>Endopterygota</taxon>
        <taxon>Coleoptera</taxon>
        <taxon>Polyphaga</taxon>
        <taxon>Scarabaeiformia</taxon>
        <taxon>Scarabaeidae</taxon>
        <taxon>Rutelinae</taxon>
        <taxon>Popillia</taxon>
    </lineage>
</organism>
<proteinExistence type="predicted"/>
<reference evidence="1 2" key="1">
    <citation type="journal article" date="2024" name="BMC Genomics">
        <title>De novo assembly and annotation of Popillia japonica's genome with initial clues to its potential as an invasive pest.</title>
        <authorList>
            <person name="Cucini C."/>
            <person name="Boschi S."/>
            <person name="Funari R."/>
            <person name="Cardaioli E."/>
            <person name="Iannotti N."/>
            <person name="Marturano G."/>
            <person name="Paoli F."/>
            <person name="Bruttini M."/>
            <person name="Carapelli A."/>
            <person name="Frati F."/>
            <person name="Nardi F."/>
        </authorList>
    </citation>
    <scope>NUCLEOTIDE SEQUENCE [LARGE SCALE GENOMIC DNA]</scope>
    <source>
        <strain evidence="1">DMR45628</strain>
    </source>
</reference>
<evidence type="ECO:0000313" key="1">
    <source>
        <dbReference type="EMBL" id="KAK9721830.1"/>
    </source>
</evidence>
<evidence type="ECO:0008006" key="3">
    <source>
        <dbReference type="Google" id="ProtNLM"/>
    </source>
</evidence>
<name>A0AAW1KPN3_POPJA</name>
<dbReference type="Proteomes" id="UP001458880">
    <property type="component" value="Unassembled WGS sequence"/>
</dbReference>
<dbReference type="EMBL" id="JASPKY010000194">
    <property type="protein sequence ID" value="KAK9721830.1"/>
    <property type="molecule type" value="Genomic_DNA"/>
</dbReference>
<gene>
    <name evidence="1" type="ORF">QE152_g19992</name>
</gene>
<evidence type="ECO:0000313" key="2">
    <source>
        <dbReference type="Proteomes" id="UP001458880"/>
    </source>
</evidence>
<sequence>MKCSRIAVNRFKETVRNDLASDMWKSHKIKVTPRTVRNYQANLHGGRARHNRLLSEHHKKFWLKWAKEHVNWAKFIWSDESNIEQVHYGYQTVTWMNFGR</sequence>
<dbReference type="AlphaFoldDB" id="A0AAW1KPN3"/>
<comment type="caution">
    <text evidence="1">The sequence shown here is derived from an EMBL/GenBank/DDBJ whole genome shotgun (WGS) entry which is preliminary data.</text>
</comment>